<dbReference type="Pfam" id="PF02133">
    <property type="entry name" value="Transp_cyt_pur"/>
    <property type="match status" value="1"/>
</dbReference>
<organism evidence="9 10">
    <name type="scientific">Alicyclobacillus mengziensis</name>
    <dbReference type="NCBI Taxonomy" id="2931921"/>
    <lineage>
        <taxon>Bacteria</taxon>
        <taxon>Bacillati</taxon>
        <taxon>Bacillota</taxon>
        <taxon>Bacilli</taxon>
        <taxon>Bacillales</taxon>
        <taxon>Alicyclobacillaceae</taxon>
        <taxon>Alicyclobacillus</taxon>
    </lineage>
</organism>
<dbReference type="AlphaFoldDB" id="A0A9X7Z7M2"/>
<feature type="transmembrane region" description="Helical" evidence="8">
    <location>
        <begin position="243"/>
        <end position="265"/>
    </location>
</feature>
<feature type="transmembrane region" description="Helical" evidence="8">
    <location>
        <begin position="30"/>
        <end position="50"/>
    </location>
</feature>
<evidence type="ECO:0000256" key="1">
    <source>
        <dbReference type="ARBA" id="ARBA00004141"/>
    </source>
</evidence>
<dbReference type="GO" id="GO:0022857">
    <property type="term" value="F:transmembrane transporter activity"/>
    <property type="evidence" value="ECO:0007669"/>
    <property type="project" value="InterPro"/>
</dbReference>
<feature type="transmembrane region" description="Helical" evidence="8">
    <location>
        <begin position="427"/>
        <end position="446"/>
    </location>
</feature>
<proteinExistence type="inferred from homology"/>
<sequence length="476" mass="51525">MDWEQLWKSELNGVNMIPDDERTATPRDLFWLWFGANIGILGILYGAIIVGFQLSFLQSILAAAIGSLSFVLVGVLSVSGRDGGEPMFVLSKRIFGYRGNWGPGVVNWINLLGWESVMVITGSLTLQALISIIFRVPTSLVIGIISVAVFAGLVVSFSLFGYTTLVFIQKVASWAFGALTLLVIVLLLHHATWTGAILVSPGHWVTGFFPAVSIIVAGTGISWAPAAADYSRYVSHRTKTGRLIWAVTSGGAIPLFVLMFTGILITDHIANLAASSNPIMTIGNTLPGWMEPLYLVTVIGGLIAEANLSLYSSGLNLMGIGIRLPRKKTIWIDAVITIAVTVFVIFVRKNFFSPFESFLTLMGVSLAAWSGVFLGGGFRQRFARGFLQRTEVQRPIHWCAVASWAISVVTGLLLTTTSIYTGPLAKGVFATSNLGIIVAFFVGISLQSGGERWLGGHTKYTSINEPRNENMDVIDK</sequence>
<dbReference type="GO" id="GO:0005886">
    <property type="term" value="C:plasma membrane"/>
    <property type="evidence" value="ECO:0007669"/>
    <property type="project" value="TreeGrafter"/>
</dbReference>
<dbReference type="KEGG" id="afx:JZ786_00060"/>
<comment type="similarity">
    <text evidence="2 7">Belongs to the purine-cytosine permease (2.A.39) family.</text>
</comment>
<dbReference type="PANTHER" id="PTHR31806">
    <property type="entry name" value="PURINE-CYTOSINE PERMEASE FCY2-RELATED"/>
    <property type="match status" value="1"/>
</dbReference>
<feature type="transmembrane region" description="Helical" evidence="8">
    <location>
        <begin position="359"/>
        <end position="378"/>
    </location>
</feature>
<evidence type="ECO:0000256" key="6">
    <source>
        <dbReference type="ARBA" id="ARBA00023136"/>
    </source>
</evidence>
<keyword evidence="5 8" id="KW-1133">Transmembrane helix</keyword>
<evidence type="ECO:0000256" key="5">
    <source>
        <dbReference type="ARBA" id="ARBA00022989"/>
    </source>
</evidence>
<gene>
    <name evidence="9" type="ORF">JZ786_00060</name>
</gene>
<evidence type="ECO:0000313" key="9">
    <source>
        <dbReference type="EMBL" id="QSO47506.1"/>
    </source>
</evidence>
<evidence type="ECO:0000256" key="3">
    <source>
        <dbReference type="ARBA" id="ARBA00022448"/>
    </source>
</evidence>
<reference evidence="9 10" key="1">
    <citation type="submission" date="2021-02" db="EMBL/GenBank/DDBJ databases">
        <title>Alicyclobacillus curvatus sp. nov. and Alicyclobacillus mengziensis sp. nov., two acidophilic bacteria isolated from acid mine drainage.</title>
        <authorList>
            <person name="Huang Y."/>
        </authorList>
    </citation>
    <scope>NUCLEOTIDE SEQUENCE [LARGE SCALE GENOMIC DNA]</scope>
    <source>
        <strain evidence="9 10">S30H14</strain>
    </source>
</reference>
<feature type="transmembrane region" description="Helical" evidence="8">
    <location>
        <begin position="204"/>
        <end position="223"/>
    </location>
</feature>
<keyword evidence="3 7" id="KW-0813">Transport</keyword>
<dbReference type="PANTHER" id="PTHR31806:SF1">
    <property type="entry name" value="PURINE-CYTOSINE PERMEASE FCY2-RELATED"/>
    <property type="match status" value="1"/>
</dbReference>
<evidence type="ECO:0000256" key="7">
    <source>
        <dbReference type="PIRNR" id="PIRNR002744"/>
    </source>
</evidence>
<feature type="transmembrane region" description="Helical" evidence="8">
    <location>
        <begin position="174"/>
        <end position="192"/>
    </location>
</feature>
<comment type="subcellular location">
    <subcellularLocation>
        <location evidence="1">Membrane</location>
        <topology evidence="1">Multi-pass membrane protein</topology>
    </subcellularLocation>
</comment>
<evidence type="ECO:0000256" key="4">
    <source>
        <dbReference type="ARBA" id="ARBA00022692"/>
    </source>
</evidence>
<protein>
    <submittedName>
        <fullName evidence="9">Cytosine permease</fullName>
    </submittedName>
</protein>
<dbReference type="RefSeq" id="WP_206656853.1">
    <property type="nucleotide sequence ID" value="NZ_CP071182.1"/>
</dbReference>
<accession>A0A9X7Z7M2</accession>
<dbReference type="Gene3D" id="1.10.4160.10">
    <property type="entry name" value="Hydantoin permease"/>
    <property type="match status" value="1"/>
</dbReference>
<evidence type="ECO:0000256" key="2">
    <source>
        <dbReference type="ARBA" id="ARBA00008974"/>
    </source>
</evidence>
<name>A0A9X7Z7M2_9BACL</name>
<evidence type="ECO:0000313" key="10">
    <source>
        <dbReference type="Proteomes" id="UP000663505"/>
    </source>
</evidence>
<feature type="transmembrane region" description="Helical" evidence="8">
    <location>
        <begin position="330"/>
        <end position="347"/>
    </location>
</feature>
<feature type="transmembrane region" description="Helical" evidence="8">
    <location>
        <begin position="398"/>
        <end position="421"/>
    </location>
</feature>
<dbReference type="InterPro" id="IPR026030">
    <property type="entry name" value="Pur-cyt_permease_Fcy2/21/22"/>
</dbReference>
<dbReference type="InterPro" id="IPR001248">
    <property type="entry name" value="Pur-cyt_permease"/>
</dbReference>
<keyword evidence="6 7" id="KW-0472">Membrane</keyword>
<keyword evidence="10" id="KW-1185">Reference proteome</keyword>
<feature type="transmembrane region" description="Helical" evidence="8">
    <location>
        <begin position="56"/>
        <end position="78"/>
    </location>
</feature>
<feature type="transmembrane region" description="Helical" evidence="8">
    <location>
        <begin position="293"/>
        <end position="318"/>
    </location>
</feature>
<keyword evidence="4 8" id="KW-0812">Transmembrane</keyword>
<dbReference type="Proteomes" id="UP000663505">
    <property type="component" value="Chromosome"/>
</dbReference>
<evidence type="ECO:0000256" key="8">
    <source>
        <dbReference type="SAM" id="Phobius"/>
    </source>
</evidence>
<dbReference type="PIRSF" id="PIRSF002744">
    <property type="entry name" value="Pur-cyt_permease"/>
    <property type="match status" value="1"/>
</dbReference>
<feature type="transmembrane region" description="Helical" evidence="8">
    <location>
        <begin position="117"/>
        <end position="134"/>
    </location>
</feature>
<dbReference type="EMBL" id="CP071182">
    <property type="protein sequence ID" value="QSO47506.1"/>
    <property type="molecule type" value="Genomic_DNA"/>
</dbReference>
<feature type="transmembrane region" description="Helical" evidence="8">
    <location>
        <begin position="140"/>
        <end position="162"/>
    </location>
</feature>